<sequence length="150" mass="16876">MCTDNGRWCLTYNTTSAGAQYHHFKMTGAERRRACWTRSLLLALVLGCLVPRICVGQQLGRREGGGSHSSSGGRVEHISDVDLLPQHNRCEPITITLCKDIQYNTTIMPNLLNHQSQEEAGMEAHQFFPLVKVQCSRDLHFFLCSVYVPV</sequence>
<dbReference type="InterPro" id="IPR015526">
    <property type="entry name" value="Frizzled/SFRP"/>
</dbReference>
<organism evidence="6 7">
    <name type="scientific">Meganyctiphanes norvegica</name>
    <name type="common">Northern krill</name>
    <name type="synonym">Thysanopoda norvegica</name>
    <dbReference type="NCBI Taxonomy" id="48144"/>
    <lineage>
        <taxon>Eukaryota</taxon>
        <taxon>Metazoa</taxon>
        <taxon>Ecdysozoa</taxon>
        <taxon>Arthropoda</taxon>
        <taxon>Crustacea</taxon>
        <taxon>Multicrustacea</taxon>
        <taxon>Malacostraca</taxon>
        <taxon>Eumalacostraca</taxon>
        <taxon>Eucarida</taxon>
        <taxon>Euphausiacea</taxon>
        <taxon>Euphausiidae</taxon>
        <taxon>Meganyctiphanes</taxon>
    </lineage>
</organism>
<evidence type="ECO:0000256" key="3">
    <source>
        <dbReference type="PROSITE-ProRule" id="PRU00090"/>
    </source>
</evidence>
<dbReference type="Proteomes" id="UP001497623">
    <property type="component" value="Unassembled WGS sequence"/>
</dbReference>
<gene>
    <name evidence="6" type="ORF">MNOR_LOCUS5492</name>
</gene>
<dbReference type="GO" id="GO:0035567">
    <property type="term" value="P:non-canonical Wnt signaling pathway"/>
    <property type="evidence" value="ECO:0007669"/>
    <property type="project" value="TreeGrafter"/>
</dbReference>
<evidence type="ECO:0000313" key="7">
    <source>
        <dbReference type="Proteomes" id="UP001497623"/>
    </source>
</evidence>
<feature type="transmembrane region" description="Helical" evidence="4">
    <location>
        <begin position="35"/>
        <end position="53"/>
    </location>
</feature>
<dbReference type="PROSITE" id="PS50038">
    <property type="entry name" value="FZ"/>
    <property type="match status" value="1"/>
</dbReference>
<dbReference type="PANTHER" id="PTHR11309">
    <property type="entry name" value="FRIZZLED"/>
    <property type="match status" value="1"/>
</dbReference>
<dbReference type="Pfam" id="PF01392">
    <property type="entry name" value="Fz"/>
    <property type="match status" value="1"/>
</dbReference>
<dbReference type="GO" id="GO:0042813">
    <property type="term" value="F:Wnt receptor activity"/>
    <property type="evidence" value="ECO:0007669"/>
    <property type="project" value="TreeGrafter"/>
</dbReference>
<dbReference type="GO" id="GO:0060070">
    <property type="term" value="P:canonical Wnt signaling pathway"/>
    <property type="evidence" value="ECO:0007669"/>
    <property type="project" value="TreeGrafter"/>
</dbReference>
<proteinExistence type="predicted"/>
<accession>A0AAV2PXF7</accession>
<comment type="caution">
    <text evidence="3">Lacks conserved residue(s) required for the propagation of feature annotation.</text>
</comment>
<feature type="non-terminal residue" evidence="6">
    <location>
        <position position="150"/>
    </location>
</feature>
<keyword evidence="1" id="KW-0217">Developmental protein</keyword>
<keyword evidence="4" id="KW-0812">Transmembrane</keyword>
<dbReference type="InterPro" id="IPR036790">
    <property type="entry name" value="Frizzled_dom_sf"/>
</dbReference>
<name>A0AAV2PXF7_MEGNR</name>
<dbReference type="Gene3D" id="1.10.2000.10">
    <property type="entry name" value="Frizzled cysteine-rich domain"/>
    <property type="match status" value="1"/>
</dbReference>
<evidence type="ECO:0000256" key="2">
    <source>
        <dbReference type="ARBA" id="ARBA00023157"/>
    </source>
</evidence>
<feature type="disulfide bond" evidence="3">
    <location>
        <begin position="98"/>
        <end position="144"/>
    </location>
</feature>
<feature type="domain" description="FZ" evidence="5">
    <location>
        <begin position="85"/>
        <end position="150"/>
    </location>
</feature>
<keyword evidence="2 3" id="KW-1015">Disulfide bond</keyword>
<dbReference type="InterPro" id="IPR020067">
    <property type="entry name" value="Frizzled_dom"/>
</dbReference>
<dbReference type="GO" id="GO:0017147">
    <property type="term" value="F:Wnt-protein binding"/>
    <property type="evidence" value="ECO:0007669"/>
    <property type="project" value="TreeGrafter"/>
</dbReference>
<keyword evidence="4" id="KW-1133">Transmembrane helix</keyword>
<keyword evidence="4" id="KW-0472">Membrane</keyword>
<dbReference type="AlphaFoldDB" id="A0AAV2PXF7"/>
<dbReference type="GO" id="GO:0005886">
    <property type="term" value="C:plasma membrane"/>
    <property type="evidence" value="ECO:0007669"/>
    <property type="project" value="TreeGrafter"/>
</dbReference>
<comment type="caution">
    <text evidence="6">The sequence shown here is derived from an EMBL/GenBank/DDBJ whole genome shotgun (WGS) entry which is preliminary data.</text>
</comment>
<evidence type="ECO:0000256" key="1">
    <source>
        <dbReference type="ARBA" id="ARBA00022473"/>
    </source>
</evidence>
<dbReference type="SUPFAM" id="SSF63501">
    <property type="entry name" value="Frizzled cysteine-rich domain"/>
    <property type="match status" value="1"/>
</dbReference>
<reference evidence="6 7" key="1">
    <citation type="submission" date="2024-05" db="EMBL/GenBank/DDBJ databases">
        <authorList>
            <person name="Wallberg A."/>
        </authorList>
    </citation>
    <scope>NUCLEOTIDE SEQUENCE [LARGE SCALE GENOMIC DNA]</scope>
</reference>
<keyword evidence="7" id="KW-1185">Reference proteome</keyword>
<dbReference type="SMART" id="SM00063">
    <property type="entry name" value="FRI"/>
    <property type="match status" value="1"/>
</dbReference>
<dbReference type="EMBL" id="CAXKWB010002129">
    <property type="protein sequence ID" value="CAL4066245.1"/>
    <property type="molecule type" value="Genomic_DNA"/>
</dbReference>
<evidence type="ECO:0000313" key="6">
    <source>
        <dbReference type="EMBL" id="CAL4066245.1"/>
    </source>
</evidence>
<protein>
    <recommendedName>
        <fullName evidence="5">FZ domain-containing protein</fullName>
    </recommendedName>
</protein>
<dbReference type="PANTHER" id="PTHR11309:SF47">
    <property type="entry name" value="FRIZZLED"/>
    <property type="match status" value="1"/>
</dbReference>
<evidence type="ECO:0000259" key="5">
    <source>
        <dbReference type="PROSITE" id="PS50038"/>
    </source>
</evidence>
<evidence type="ECO:0000256" key="4">
    <source>
        <dbReference type="SAM" id="Phobius"/>
    </source>
</evidence>